<evidence type="ECO:0000256" key="2">
    <source>
        <dbReference type="ARBA" id="ARBA00022723"/>
    </source>
</evidence>
<feature type="binding site" evidence="3">
    <location>
        <position position="125"/>
    </location>
    <ligand>
        <name>a divalent metal cation</name>
        <dbReference type="ChEBI" id="CHEBI:60240"/>
    </ligand>
</feature>
<evidence type="ECO:0000313" key="5">
    <source>
        <dbReference type="Proteomes" id="UP000322139"/>
    </source>
</evidence>
<evidence type="ECO:0000313" key="4">
    <source>
        <dbReference type="EMBL" id="TYS45854.1"/>
    </source>
</evidence>
<feature type="binding site" evidence="3">
    <location>
        <position position="47"/>
    </location>
    <ligand>
        <name>a divalent metal cation</name>
        <dbReference type="ChEBI" id="CHEBI:60240"/>
    </ligand>
</feature>
<evidence type="ECO:0000256" key="1">
    <source>
        <dbReference type="ARBA" id="ARBA00008635"/>
    </source>
</evidence>
<gene>
    <name evidence="4" type="ORF">FZD51_17550</name>
</gene>
<sequence length="151" mass="17053">MDKWNGFIQGWLGHRNALIELLGTLEEGQQDFKAWEQGMSVSELTAHIAGSMEMFVQTVKKGEFTPPPEYPAIETLEQLKALVQEETSKTKAALEELTQDQLGKTVDFYGMTMPGIVLLENAKDHEIHHKGQLFTYARLAGIEKLPFFVSR</sequence>
<dbReference type="InterPro" id="IPR007837">
    <property type="entry name" value="DinB"/>
</dbReference>
<protein>
    <submittedName>
        <fullName evidence="4">Damage-inducible protein DinB</fullName>
    </submittedName>
</protein>
<proteinExistence type="inferred from homology"/>
<dbReference type="InterPro" id="IPR034660">
    <property type="entry name" value="DinB/YfiT-like"/>
</dbReference>
<dbReference type="RefSeq" id="WP_148975959.1">
    <property type="nucleotide sequence ID" value="NZ_VTER01000009.1"/>
</dbReference>
<dbReference type="GO" id="GO:0046872">
    <property type="term" value="F:metal ion binding"/>
    <property type="evidence" value="ECO:0007669"/>
    <property type="project" value="UniProtKB-KW"/>
</dbReference>
<comment type="similarity">
    <text evidence="1">Belongs to the DinB family.</text>
</comment>
<dbReference type="Gene3D" id="1.20.120.450">
    <property type="entry name" value="dinb family like domain"/>
    <property type="match status" value="1"/>
</dbReference>
<dbReference type="Pfam" id="PF05163">
    <property type="entry name" value="DinB"/>
    <property type="match status" value="1"/>
</dbReference>
<keyword evidence="2 3" id="KW-0479">Metal-binding</keyword>
<feature type="binding site" evidence="3">
    <location>
        <position position="129"/>
    </location>
    <ligand>
        <name>a divalent metal cation</name>
        <dbReference type="ChEBI" id="CHEBI:60240"/>
    </ligand>
</feature>
<dbReference type="AlphaFoldDB" id="A0A5D4R770"/>
<name>A0A5D4R770_9BACI</name>
<dbReference type="Proteomes" id="UP000322139">
    <property type="component" value="Unassembled WGS sequence"/>
</dbReference>
<dbReference type="EMBL" id="VTER01000009">
    <property type="protein sequence ID" value="TYS45854.1"/>
    <property type="molecule type" value="Genomic_DNA"/>
</dbReference>
<reference evidence="4 5" key="1">
    <citation type="submission" date="2019-08" db="EMBL/GenBank/DDBJ databases">
        <title>Bacillus genomes from the desert of Cuatro Cienegas, Coahuila.</title>
        <authorList>
            <person name="Olmedo-Alvarez G."/>
        </authorList>
    </citation>
    <scope>NUCLEOTIDE SEQUENCE [LARGE SCALE GENOMIC DNA]</scope>
    <source>
        <strain evidence="4 5">CH446_14T</strain>
    </source>
</reference>
<evidence type="ECO:0000256" key="3">
    <source>
        <dbReference type="PIRSR" id="PIRSR607837-1"/>
    </source>
</evidence>
<comment type="caution">
    <text evidence="4">The sequence shown here is derived from an EMBL/GenBank/DDBJ whole genome shotgun (WGS) entry which is preliminary data.</text>
</comment>
<organism evidence="4 5">
    <name type="scientific">Bacillus infantis</name>
    <dbReference type="NCBI Taxonomy" id="324767"/>
    <lineage>
        <taxon>Bacteria</taxon>
        <taxon>Bacillati</taxon>
        <taxon>Bacillota</taxon>
        <taxon>Bacilli</taxon>
        <taxon>Bacillales</taxon>
        <taxon>Bacillaceae</taxon>
        <taxon>Bacillus</taxon>
    </lineage>
</organism>
<dbReference type="SUPFAM" id="SSF109854">
    <property type="entry name" value="DinB/YfiT-like putative metalloenzymes"/>
    <property type="match status" value="1"/>
</dbReference>
<accession>A0A5D4R770</accession>